<keyword evidence="3" id="KW-1185">Reference proteome</keyword>
<evidence type="ECO:0000313" key="3">
    <source>
        <dbReference type="Proteomes" id="UP000241769"/>
    </source>
</evidence>
<dbReference type="InParanoid" id="A0A2P6MN29"/>
<name>A0A2P6MN29_9EUKA</name>
<accession>A0A2P6MN29</accession>
<dbReference type="Proteomes" id="UP000241769">
    <property type="component" value="Unassembled WGS sequence"/>
</dbReference>
<feature type="region of interest" description="Disordered" evidence="1">
    <location>
        <begin position="1"/>
        <end position="29"/>
    </location>
</feature>
<reference evidence="2 3" key="1">
    <citation type="journal article" date="2018" name="Genome Biol. Evol.">
        <title>Multiple Roots of Fruiting Body Formation in Amoebozoa.</title>
        <authorList>
            <person name="Hillmann F."/>
            <person name="Forbes G."/>
            <person name="Novohradska S."/>
            <person name="Ferling I."/>
            <person name="Riege K."/>
            <person name="Groth M."/>
            <person name="Westermann M."/>
            <person name="Marz M."/>
            <person name="Spaller T."/>
            <person name="Winckler T."/>
            <person name="Schaap P."/>
            <person name="Glockner G."/>
        </authorList>
    </citation>
    <scope>NUCLEOTIDE SEQUENCE [LARGE SCALE GENOMIC DNA]</scope>
    <source>
        <strain evidence="2 3">Jena</strain>
    </source>
</reference>
<evidence type="ECO:0000313" key="2">
    <source>
        <dbReference type="EMBL" id="PRP73096.1"/>
    </source>
</evidence>
<protein>
    <submittedName>
        <fullName evidence="2">Uncharacterized protein</fullName>
    </submittedName>
</protein>
<comment type="caution">
    <text evidence="2">The sequence shown here is derived from an EMBL/GenBank/DDBJ whole genome shotgun (WGS) entry which is preliminary data.</text>
</comment>
<dbReference type="AlphaFoldDB" id="A0A2P6MN29"/>
<sequence length="264" mass="29169">MQQSPYKIGMQGTISSSTRNTSTSKSVTSPSPFALKQIVRPSSLLTLLCQCNDKDLRGEEKVEFTYGGVTVVLHIMPSERSVSPVCILVTSTIDLNEVEESPIKSLFTEKKSEGKTWDRYELAVATIHPKLPPQDEVQGKAVTGKSMPEAERGCQRRVCRGHSSGYFKHGVSHGTMRNRMSVLSPLSLRRPSILRGVMPEPPESMMSSYNVLTLPAWPKSVCRSILIDHKGDKGSSKGANHFGIAPRKRLNWLSLAFRGSKNLQ</sequence>
<organism evidence="2 3">
    <name type="scientific">Planoprotostelium fungivorum</name>
    <dbReference type="NCBI Taxonomy" id="1890364"/>
    <lineage>
        <taxon>Eukaryota</taxon>
        <taxon>Amoebozoa</taxon>
        <taxon>Evosea</taxon>
        <taxon>Variosea</taxon>
        <taxon>Cavosteliida</taxon>
        <taxon>Cavosteliaceae</taxon>
        <taxon>Planoprotostelium</taxon>
    </lineage>
</organism>
<gene>
    <name evidence="2" type="ORF">PROFUN_13672</name>
</gene>
<feature type="compositionally biased region" description="Low complexity" evidence="1">
    <location>
        <begin position="13"/>
        <end position="29"/>
    </location>
</feature>
<proteinExistence type="predicted"/>
<evidence type="ECO:0000256" key="1">
    <source>
        <dbReference type="SAM" id="MobiDB-lite"/>
    </source>
</evidence>
<dbReference type="EMBL" id="MDYQ01000673">
    <property type="protein sequence ID" value="PRP73096.1"/>
    <property type="molecule type" value="Genomic_DNA"/>
</dbReference>